<dbReference type="PROSITE" id="PS50931">
    <property type="entry name" value="HTH_LYSR"/>
    <property type="match status" value="1"/>
</dbReference>
<dbReference type="Pfam" id="PF03466">
    <property type="entry name" value="LysR_substrate"/>
    <property type="match status" value="1"/>
</dbReference>
<evidence type="ECO:0000256" key="4">
    <source>
        <dbReference type="ARBA" id="ARBA00023163"/>
    </source>
</evidence>
<comment type="caution">
    <text evidence="6">The sequence shown here is derived from an EMBL/GenBank/DDBJ whole genome shotgun (WGS) entry which is preliminary data.</text>
</comment>
<dbReference type="PANTHER" id="PTHR30537">
    <property type="entry name" value="HTH-TYPE TRANSCRIPTIONAL REGULATOR"/>
    <property type="match status" value="1"/>
</dbReference>
<dbReference type="InterPro" id="IPR036390">
    <property type="entry name" value="WH_DNA-bd_sf"/>
</dbReference>
<evidence type="ECO:0000313" key="7">
    <source>
        <dbReference type="Proteomes" id="UP000319478"/>
    </source>
</evidence>
<reference evidence="6 7" key="1">
    <citation type="submission" date="2019-06" db="EMBL/GenBank/DDBJ databases">
        <title>Whole genome shotgun sequence of Komagataeibacter hansenii NBRC 14820.</title>
        <authorList>
            <person name="Hosoyama A."/>
            <person name="Uohara A."/>
            <person name="Ohji S."/>
            <person name="Ichikawa N."/>
        </authorList>
    </citation>
    <scope>NUCLEOTIDE SEQUENCE [LARGE SCALE GENOMIC DNA]</scope>
    <source>
        <strain evidence="6 7">NBRC 14820</strain>
    </source>
</reference>
<protein>
    <submittedName>
        <fullName evidence="6">LysR family transcriptional regulator</fullName>
    </submittedName>
</protein>
<dbReference type="RefSeq" id="WP_003617574.1">
    <property type="nucleotide sequence ID" value="NZ_BJNN01000159.1"/>
</dbReference>
<organism evidence="6 7">
    <name type="scientific">Novacetimonas hansenii</name>
    <name type="common">Komagataeibacter hansenii</name>
    <dbReference type="NCBI Taxonomy" id="436"/>
    <lineage>
        <taxon>Bacteria</taxon>
        <taxon>Pseudomonadati</taxon>
        <taxon>Pseudomonadota</taxon>
        <taxon>Alphaproteobacteria</taxon>
        <taxon>Acetobacterales</taxon>
        <taxon>Acetobacteraceae</taxon>
        <taxon>Novacetimonas</taxon>
    </lineage>
</organism>
<keyword evidence="3" id="KW-0238">DNA-binding</keyword>
<evidence type="ECO:0000256" key="2">
    <source>
        <dbReference type="ARBA" id="ARBA00023015"/>
    </source>
</evidence>
<evidence type="ECO:0000256" key="3">
    <source>
        <dbReference type="ARBA" id="ARBA00023125"/>
    </source>
</evidence>
<accession>A0ABQ0SI35</accession>
<keyword evidence="4" id="KW-0804">Transcription</keyword>
<dbReference type="InterPro" id="IPR005119">
    <property type="entry name" value="LysR_subst-bd"/>
</dbReference>
<dbReference type="Pfam" id="PF00126">
    <property type="entry name" value="HTH_1"/>
    <property type="match status" value="1"/>
</dbReference>
<dbReference type="InterPro" id="IPR058163">
    <property type="entry name" value="LysR-type_TF_proteobact-type"/>
</dbReference>
<dbReference type="EMBL" id="BJNN01000159">
    <property type="protein sequence ID" value="GEC65017.1"/>
    <property type="molecule type" value="Genomic_DNA"/>
</dbReference>
<dbReference type="PANTHER" id="PTHR30537:SF1">
    <property type="entry name" value="HTH-TYPE TRANSCRIPTIONAL REGULATOR PGRR"/>
    <property type="match status" value="1"/>
</dbReference>
<dbReference type="SUPFAM" id="SSF53850">
    <property type="entry name" value="Periplasmic binding protein-like II"/>
    <property type="match status" value="1"/>
</dbReference>
<gene>
    <name evidence="6" type="ORF">GHA01_28660</name>
</gene>
<sequence length="307" mass="34114">MKGHEMQISRADIADLTYFMTIARHRSFSRAAIELGVSASALSHALKALEQRIGVRLLNRTTKSVTLTSAGESLITAIGEPFQVIDTAMEALNRFRDAPAGRIRLNVAVEAANLLLAPVIPEFMDRYPDVELDVVASNRMVDVTDAGFDAGIRYGNTVPEDMIAQRLSADIRWIIVGSASYLDRFGTPEQPHDLLEHRCISNRLGDDRIYRWELECEDEEIEIAVPTSITVDQAETGLNAVLGGAGLMYLPEPLVVSYLSDGRLIQVLPKWTATGDGFYIYYSSRHQLPTGLRLLIELIRDRRPMGL</sequence>
<dbReference type="SUPFAM" id="SSF46785">
    <property type="entry name" value="Winged helix' DNA-binding domain"/>
    <property type="match status" value="1"/>
</dbReference>
<keyword evidence="2" id="KW-0805">Transcription regulation</keyword>
<evidence type="ECO:0000259" key="5">
    <source>
        <dbReference type="PROSITE" id="PS50931"/>
    </source>
</evidence>
<keyword evidence="7" id="KW-1185">Reference proteome</keyword>
<dbReference type="InterPro" id="IPR036388">
    <property type="entry name" value="WH-like_DNA-bd_sf"/>
</dbReference>
<name>A0ABQ0SI35_NOVHA</name>
<dbReference type="Gene3D" id="1.10.10.10">
    <property type="entry name" value="Winged helix-like DNA-binding domain superfamily/Winged helix DNA-binding domain"/>
    <property type="match status" value="1"/>
</dbReference>
<dbReference type="Gene3D" id="3.40.190.290">
    <property type="match status" value="1"/>
</dbReference>
<dbReference type="Proteomes" id="UP000319478">
    <property type="component" value="Unassembled WGS sequence"/>
</dbReference>
<proteinExistence type="inferred from homology"/>
<feature type="domain" description="HTH lysR-type" evidence="5">
    <location>
        <begin position="12"/>
        <end position="68"/>
    </location>
</feature>
<comment type="similarity">
    <text evidence="1">Belongs to the LysR transcriptional regulatory family.</text>
</comment>
<evidence type="ECO:0000313" key="6">
    <source>
        <dbReference type="EMBL" id="GEC65017.1"/>
    </source>
</evidence>
<evidence type="ECO:0000256" key="1">
    <source>
        <dbReference type="ARBA" id="ARBA00009437"/>
    </source>
</evidence>
<dbReference type="InterPro" id="IPR000847">
    <property type="entry name" value="LysR_HTH_N"/>
</dbReference>